<evidence type="ECO:0000313" key="3">
    <source>
        <dbReference type="EMBL" id="BBG22795.1"/>
    </source>
</evidence>
<keyword evidence="1" id="KW-0175">Coiled coil</keyword>
<dbReference type="AlphaFoldDB" id="A0A510DZ99"/>
<dbReference type="KEGG" id="step:IC006_0079"/>
<organism evidence="4 6">
    <name type="scientific">Sulfuracidifex tepidarius</name>
    <dbReference type="NCBI Taxonomy" id="1294262"/>
    <lineage>
        <taxon>Archaea</taxon>
        <taxon>Thermoproteota</taxon>
        <taxon>Thermoprotei</taxon>
        <taxon>Sulfolobales</taxon>
        <taxon>Sulfolobaceae</taxon>
        <taxon>Sulfuracidifex</taxon>
    </lineage>
</organism>
<dbReference type="EMBL" id="AP018930">
    <property type="protein sequence ID" value="BBG25572.1"/>
    <property type="molecule type" value="Genomic_DNA"/>
</dbReference>
<keyword evidence="5" id="KW-1185">Reference proteome</keyword>
<feature type="coiled-coil region" evidence="1">
    <location>
        <begin position="83"/>
        <end position="129"/>
    </location>
</feature>
<dbReference type="RefSeq" id="WP_149528182.1">
    <property type="nucleotide sequence ID" value="NZ_AP018929.1"/>
</dbReference>
<name>A0A510DZ99_9CREN</name>
<evidence type="ECO:0000256" key="1">
    <source>
        <dbReference type="SAM" id="Coils"/>
    </source>
</evidence>
<feature type="domain" description="C2H2-type" evidence="2">
    <location>
        <begin position="153"/>
        <end position="180"/>
    </location>
</feature>
<dbReference type="OrthoDB" id="39455at2157"/>
<proteinExistence type="predicted"/>
<evidence type="ECO:0000259" key="2">
    <source>
        <dbReference type="PROSITE" id="PS50157"/>
    </source>
</evidence>
<evidence type="ECO:0000313" key="4">
    <source>
        <dbReference type="EMBL" id="BBG25572.1"/>
    </source>
</evidence>
<evidence type="ECO:0000313" key="5">
    <source>
        <dbReference type="Proteomes" id="UP000322983"/>
    </source>
</evidence>
<sequence length="198" mass="22759">MNPQKVTLFKALLHVGYLRVAPRTLSRGNNLVQLKFSDGTGKWYIDTPFGGGIYSSSKDALHALVLRFAVDVEDLKKMAEIGFTYAQEELDNYEKTINKIEQKSTKAFMDFMKEEKKNENENIDRSTLNDILREFKKQVVFSRLEKELERNNNTCPVCGKEFFSSASLYNHASRTSNMKEAHRNFLMLIMNEVTGLTP</sequence>
<dbReference type="GeneID" id="41716601"/>
<accession>A0A510DRN5</accession>
<evidence type="ECO:0000313" key="6">
    <source>
        <dbReference type="Proteomes" id="UP000325030"/>
    </source>
</evidence>
<dbReference type="Proteomes" id="UP000322983">
    <property type="component" value="Chromosome"/>
</dbReference>
<protein>
    <recommendedName>
        <fullName evidence="2">C2H2-type domain-containing protein</fullName>
    </recommendedName>
</protein>
<gene>
    <name evidence="3" type="ORF">IC006_0079</name>
    <name evidence="4" type="ORF">IC007_0077</name>
</gene>
<accession>A0A510DZ99</accession>
<dbReference type="InterPro" id="IPR013087">
    <property type="entry name" value="Znf_C2H2_type"/>
</dbReference>
<dbReference type="Proteomes" id="UP000325030">
    <property type="component" value="Chromosome"/>
</dbReference>
<reference evidence="6" key="1">
    <citation type="submission" date="2018-09" db="EMBL/GenBank/DDBJ databases">
        <title>Complete Genome Sequencing of Sulfolobus sp. JCM 16834.</title>
        <authorList>
            <person name="Kato S."/>
            <person name="Itoh T."/>
            <person name="Ohkuma M."/>
        </authorList>
    </citation>
    <scope>NUCLEOTIDE SEQUENCE [LARGE SCALE GENOMIC DNA]</scope>
    <source>
        <strain evidence="6">IC-007</strain>
    </source>
</reference>
<dbReference type="EMBL" id="AP018929">
    <property type="protein sequence ID" value="BBG22795.1"/>
    <property type="molecule type" value="Genomic_DNA"/>
</dbReference>
<reference evidence="4 5" key="2">
    <citation type="journal article" date="2020" name="Int. J. Syst. Evol. Microbiol.">
        <title>Sulfuracidifex tepidarius gen. nov., sp. nov. and transfer of Sulfolobus metallicus Huber and Stetter 1992 to the genus Sulfuracidifex as Sulfuracidifex metallicus comb. nov.</title>
        <authorList>
            <person name="Itoh T."/>
            <person name="Miura T."/>
            <person name="Sakai H.D."/>
            <person name="Kato S."/>
            <person name="Ohkuma M."/>
            <person name="Takashina T."/>
        </authorList>
    </citation>
    <scope>NUCLEOTIDE SEQUENCE</scope>
    <source>
        <strain evidence="3 5">IC-006</strain>
        <strain evidence="4">IC-007</strain>
    </source>
</reference>
<dbReference type="PROSITE" id="PS50157">
    <property type="entry name" value="ZINC_FINGER_C2H2_2"/>
    <property type="match status" value="1"/>
</dbReference>